<reference evidence="1" key="1">
    <citation type="submission" date="2018-05" db="EMBL/GenBank/DDBJ databases">
        <authorList>
            <person name="Lanie J.A."/>
            <person name="Ng W.-L."/>
            <person name="Kazmierczak K.M."/>
            <person name="Andrzejewski T.M."/>
            <person name="Davidsen T.M."/>
            <person name="Wayne K.J."/>
            <person name="Tettelin H."/>
            <person name="Glass J.I."/>
            <person name="Rusch D."/>
            <person name="Podicherti R."/>
            <person name="Tsui H.-C.T."/>
            <person name="Winkler M.E."/>
        </authorList>
    </citation>
    <scope>NUCLEOTIDE SEQUENCE</scope>
</reference>
<accession>A0A381UEY5</accession>
<sequence>MIIDDSDVFMLFQKILRKQVVPAVIILLLLVPGTYAQEEAAVQTGGSNAAWRIGFWEILHQTFSSDDLHPFYQMTGTNRFKGGKGFFGLTTLDPENNNLIPNIYNKNDDEHGSKDGLLTKLFSNIPLLKGLPSFSLEYILPTDYDVGIGLAFAYTNIWLDDTKVRAATSGADHAYATPLLRMASHFYMFSASLHPFGVPRPDDMDFFLGFGLSRVESTLRYGIRDNPTIAEYASVTKTELSGSSGTMPFRRMGIASGGDSFGFMLEFLFPGKNEIIDNPFATNTIIDSTVYDSTYNDRGGALPSKVGMPGG</sequence>
<name>A0A381UEY5_9ZZZZ</name>
<dbReference type="EMBL" id="UINC01006314">
    <property type="protein sequence ID" value="SVA26786.1"/>
    <property type="molecule type" value="Genomic_DNA"/>
</dbReference>
<feature type="non-terminal residue" evidence="1">
    <location>
        <position position="311"/>
    </location>
</feature>
<gene>
    <name evidence="1" type="ORF">METZ01_LOCUS79640</name>
</gene>
<proteinExistence type="predicted"/>
<evidence type="ECO:0000313" key="1">
    <source>
        <dbReference type="EMBL" id="SVA26786.1"/>
    </source>
</evidence>
<organism evidence="1">
    <name type="scientific">marine metagenome</name>
    <dbReference type="NCBI Taxonomy" id="408172"/>
    <lineage>
        <taxon>unclassified sequences</taxon>
        <taxon>metagenomes</taxon>
        <taxon>ecological metagenomes</taxon>
    </lineage>
</organism>
<protein>
    <submittedName>
        <fullName evidence="1">Uncharacterized protein</fullName>
    </submittedName>
</protein>
<dbReference type="AlphaFoldDB" id="A0A381UEY5"/>